<feature type="transmembrane region" description="Helical" evidence="6">
    <location>
        <begin position="300"/>
        <end position="333"/>
    </location>
</feature>
<evidence type="ECO:0000256" key="3">
    <source>
        <dbReference type="ARBA" id="ARBA00022692"/>
    </source>
</evidence>
<organism evidence="7 8">
    <name type="scientific">Iodidimonas nitroreducens</name>
    <dbReference type="NCBI Taxonomy" id="1236968"/>
    <lineage>
        <taxon>Bacteria</taxon>
        <taxon>Pseudomonadati</taxon>
        <taxon>Pseudomonadota</taxon>
        <taxon>Alphaproteobacteria</taxon>
        <taxon>Iodidimonadales</taxon>
        <taxon>Iodidimonadaceae</taxon>
        <taxon>Iodidimonas</taxon>
    </lineage>
</organism>
<dbReference type="Proteomes" id="UP000324996">
    <property type="component" value="Unassembled WGS sequence"/>
</dbReference>
<dbReference type="RefSeq" id="WP_313981144.1">
    <property type="nucleotide sequence ID" value="NZ_BKCN01000010.1"/>
</dbReference>
<evidence type="ECO:0000256" key="6">
    <source>
        <dbReference type="SAM" id="Phobius"/>
    </source>
</evidence>
<feature type="transmembrane region" description="Helical" evidence="6">
    <location>
        <begin position="233"/>
        <end position="258"/>
    </location>
</feature>
<dbReference type="PANTHER" id="PTHR30250:SF11">
    <property type="entry name" value="O-ANTIGEN TRANSPORTER-RELATED"/>
    <property type="match status" value="1"/>
</dbReference>
<keyword evidence="8" id="KW-1185">Reference proteome</keyword>
<feature type="transmembrane region" description="Helical" evidence="6">
    <location>
        <begin position="156"/>
        <end position="177"/>
    </location>
</feature>
<feature type="transmembrane region" description="Helical" evidence="6">
    <location>
        <begin position="76"/>
        <end position="94"/>
    </location>
</feature>
<proteinExistence type="predicted"/>
<accession>A0A5A7N808</accession>
<sequence>MRAVFLRAVSGALFSSLLLATAIFFAAPYLASTVFDEPALLMPLRIVALGVPVLALLPIFAESLKGLKKIFASQMLQGVVLPFFALLWLLLLATSTGADWGASGAIMAYGLAALMALLLGWGLWHWQLSRQDKNGRDKTGSGHFSMRQLLRSAGPLGGISILHLLMQWVPLLALGAFGSSTEVGLFGVAVRTATLTSLLLVAVNSIAAPKFAALWAKGDHEALQRLAVKSTALITLLAAPLLLCFVVFPSFILGLFGADFKEGAIALSILAAGQFVNAATGSVGFLLMMTGHERQLWKSVALAAVLSLLMSGLILSGASLVMAALAVAVPLAMQNILSSFYVMRYLHFFPCNYTLLFR</sequence>
<feature type="transmembrane region" description="Helical" evidence="6">
    <location>
        <begin position="106"/>
        <end position="126"/>
    </location>
</feature>
<dbReference type="GO" id="GO:0005886">
    <property type="term" value="C:plasma membrane"/>
    <property type="evidence" value="ECO:0007669"/>
    <property type="project" value="UniProtKB-SubCell"/>
</dbReference>
<name>A0A5A7N808_9PROT</name>
<gene>
    <name evidence="7" type="ORF">JCM17846_21640</name>
</gene>
<keyword evidence="5 6" id="KW-0472">Membrane</keyword>
<dbReference type="AlphaFoldDB" id="A0A5A7N808"/>
<comment type="caution">
    <text evidence="7">The sequence shown here is derived from an EMBL/GenBank/DDBJ whole genome shotgun (WGS) entry which is preliminary data.</text>
</comment>
<protein>
    <submittedName>
        <fullName evidence="7">Polysaccharide biosynthesis related protein</fullName>
    </submittedName>
</protein>
<evidence type="ECO:0000313" key="8">
    <source>
        <dbReference type="Proteomes" id="UP000324996"/>
    </source>
</evidence>
<keyword evidence="3 6" id="KW-0812">Transmembrane</keyword>
<dbReference type="Pfam" id="PF01943">
    <property type="entry name" value="Polysacc_synt"/>
    <property type="match status" value="1"/>
</dbReference>
<dbReference type="PANTHER" id="PTHR30250">
    <property type="entry name" value="PST FAMILY PREDICTED COLANIC ACID TRANSPORTER"/>
    <property type="match status" value="1"/>
</dbReference>
<evidence type="ECO:0000256" key="5">
    <source>
        <dbReference type="ARBA" id="ARBA00023136"/>
    </source>
</evidence>
<feature type="transmembrane region" description="Helical" evidence="6">
    <location>
        <begin position="183"/>
        <end position="207"/>
    </location>
</feature>
<feature type="transmembrane region" description="Helical" evidence="6">
    <location>
        <begin position="42"/>
        <end position="64"/>
    </location>
</feature>
<dbReference type="InterPro" id="IPR050833">
    <property type="entry name" value="Poly_Biosynth_Transport"/>
</dbReference>
<evidence type="ECO:0000313" key="7">
    <source>
        <dbReference type="EMBL" id="GER04482.1"/>
    </source>
</evidence>
<evidence type="ECO:0000256" key="2">
    <source>
        <dbReference type="ARBA" id="ARBA00022475"/>
    </source>
</evidence>
<feature type="transmembrane region" description="Helical" evidence="6">
    <location>
        <begin position="264"/>
        <end position="288"/>
    </location>
</feature>
<evidence type="ECO:0000256" key="4">
    <source>
        <dbReference type="ARBA" id="ARBA00022989"/>
    </source>
</evidence>
<evidence type="ECO:0000256" key="1">
    <source>
        <dbReference type="ARBA" id="ARBA00004651"/>
    </source>
</evidence>
<comment type="subcellular location">
    <subcellularLocation>
        <location evidence="1">Cell membrane</location>
        <topology evidence="1">Multi-pass membrane protein</topology>
    </subcellularLocation>
</comment>
<reference evidence="7 8" key="1">
    <citation type="submission" date="2019-09" db="EMBL/GenBank/DDBJ databases">
        <title>NBRP : Genome information of microbial organism related human and environment.</title>
        <authorList>
            <person name="Hattori M."/>
            <person name="Oshima K."/>
            <person name="Inaba H."/>
            <person name="Suda W."/>
            <person name="Sakamoto M."/>
            <person name="Iino T."/>
            <person name="Kitahara M."/>
            <person name="Oshida Y."/>
            <person name="Iida T."/>
            <person name="Kudo T."/>
            <person name="Itoh T."/>
            <person name="Ohkuma M."/>
        </authorList>
    </citation>
    <scope>NUCLEOTIDE SEQUENCE [LARGE SCALE GENOMIC DNA]</scope>
    <source>
        <strain evidence="7 8">Q-1</strain>
    </source>
</reference>
<keyword evidence="2" id="KW-1003">Cell membrane</keyword>
<keyword evidence="4 6" id="KW-1133">Transmembrane helix</keyword>
<dbReference type="InterPro" id="IPR002797">
    <property type="entry name" value="Polysacc_synth"/>
</dbReference>
<dbReference type="EMBL" id="BKCN01000010">
    <property type="protein sequence ID" value="GER04482.1"/>
    <property type="molecule type" value="Genomic_DNA"/>
</dbReference>